<gene>
    <name evidence="2" type="ORF">CYBJADRAFT_167290</name>
</gene>
<organism evidence="2 3">
    <name type="scientific">Cyberlindnera jadinii (strain ATCC 18201 / CBS 1600 / BCRC 20928 / JCM 3617 / NBRC 0987 / NRRL Y-1542)</name>
    <name type="common">Torula yeast</name>
    <name type="synonym">Candida utilis</name>
    <dbReference type="NCBI Taxonomy" id="983966"/>
    <lineage>
        <taxon>Eukaryota</taxon>
        <taxon>Fungi</taxon>
        <taxon>Dikarya</taxon>
        <taxon>Ascomycota</taxon>
        <taxon>Saccharomycotina</taxon>
        <taxon>Saccharomycetes</taxon>
        <taxon>Phaffomycetales</taxon>
        <taxon>Phaffomycetaceae</taxon>
        <taxon>Cyberlindnera</taxon>
    </lineage>
</organism>
<evidence type="ECO:0000256" key="1">
    <source>
        <dbReference type="SAM" id="MobiDB-lite"/>
    </source>
</evidence>
<feature type="compositionally biased region" description="Acidic residues" evidence="1">
    <location>
        <begin position="83"/>
        <end position="97"/>
    </location>
</feature>
<dbReference type="GeneID" id="30989239"/>
<feature type="region of interest" description="Disordered" evidence="1">
    <location>
        <begin position="83"/>
        <end position="141"/>
    </location>
</feature>
<feature type="compositionally biased region" description="Basic residues" evidence="1">
    <location>
        <begin position="209"/>
        <end position="223"/>
    </location>
</feature>
<proteinExistence type="predicted"/>
<dbReference type="Proteomes" id="UP000094389">
    <property type="component" value="Unassembled WGS sequence"/>
</dbReference>
<name>A0A1E4S2W6_CYBJN</name>
<feature type="region of interest" description="Disordered" evidence="1">
    <location>
        <begin position="171"/>
        <end position="224"/>
    </location>
</feature>
<dbReference type="PANTHER" id="PTHR36826">
    <property type="entry name" value="PROTEIN ECM13"/>
    <property type="match status" value="1"/>
</dbReference>
<sequence>MNPMTETYLLASKARAKLTREASRPDHDLRVLVCHANMLDNLMDRIHEHRTSILNGDYLAKRLQLPQLSPSITHVSYIAEELDEDDDEEYYSDEEEQEPRRIPEIHYNTSEIEYDSESDSEEDFDIDSDEDEEAPLYSIKNCSYEHYTPSRNFREMPSMSDLTDEELDDLEEMDSASDDEQEVDIVDLNKTPSLTYTDSESDDDDDEHHHHHHHHHHHRKHHTPLIDQKMSSGDLNLECLTMHSNFTTSEIVAM</sequence>
<dbReference type="RefSeq" id="XP_020070916.1">
    <property type="nucleotide sequence ID" value="XM_020214843.1"/>
</dbReference>
<dbReference type="OrthoDB" id="5431245at2759"/>
<dbReference type="PANTHER" id="PTHR36826:SF1">
    <property type="entry name" value="PROTEIN ECM13"/>
    <property type="match status" value="1"/>
</dbReference>
<accession>A0A1E4S2W6</accession>
<dbReference type="EMBL" id="KV453929">
    <property type="protein sequence ID" value="ODV73877.1"/>
    <property type="molecule type" value="Genomic_DNA"/>
</dbReference>
<dbReference type="InterPro" id="IPR037738">
    <property type="entry name" value="Ecm13-like"/>
</dbReference>
<feature type="compositionally biased region" description="Acidic residues" evidence="1">
    <location>
        <begin position="112"/>
        <end position="134"/>
    </location>
</feature>
<dbReference type="STRING" id="983966.A0A1E4S2W6"/>
<evidence type="ECO:0008006" key="4">
    <source>
        <dbReference type="Google" id="ProtNLM"/>
    </source>
</evidence>
<protein>
    <recommendedName>
        <fullName evidence="4">Protein ECM13</fullName>
    </recommendedName>
</protein>
<reference evidence="2 3" key="1">
    <citation type="journal article" date="2016" name="Proc. Natl. Acad. Sci. U.S.A.">
        <title>Comparative genomics of biotechnologically important yeasts.</title>
        <authorList>
            <person name="Riley R."/>
            <person name="Haridas S."/>
            <person name="Wolfe K.H."/>
            <person name="Lopes M.R."/>
            <person name="Hittinger C.T."/>
            <person name="Goeker M."/>
            <person name="Salamov A.A."/>
            <person name="Wisecaver J.H."/>
            <person name="Long T.M."/>
            <person name="Calvey C.H."/>
            <person name="Aerts A.L."/>
            <person name="Barry K.W."/>
            <person name="Choi C."/>
            <person name="Clum A."/>
            <person name="Coughlan A.Y."/>
            <person name="Deshpande S."/>
            <person name="Douglass A.P."/>
            <person name="Hanson S.J."/>
            <person name="Klenk H.-P."/>
            <person name="LaButti K.M."/>
            <person name="Lapidus A."/>
            <person name="Lindquist E.A."/>
            <person name="Lipzen A.M."/>
            <person name="Meier-Kolthoff J.P."/>
            <person name="Ohm R.A."/>
            <person name="Otillar R.P."/>
            <person name="Pangilinan J.L."/>
            <person name="Peng Y."/>
            <person name="Rokas A."/>
            <person name="Rosa C.A."/>
            <person name="Scheuner C."/>
            <person name="Sibirny A.A."/>
            <person name="Slot J.C."/>
            <person name="Stielow J.B."/>
            <person name="Sun H."/>
            <person name="Kurtzman C.P."/>
            <person name="Blackwell M."/>
            <person name="Grigoriev I.V."/>
            <person name="Jeffries T.W."/>
        </authorList>
    </citation>
    <scope>NUCLEOTIDE SEQUENCE [LARGE SCALE GENOMIC DNA]</scope>
    <source>
        <strain evidence="3">ATCC 18201 / CBS 1600 / BCRC 20928 / JCM 3617 / NBRC 0987 / NRRL Y-1542</strain>
    </source>
</reference>
<dbReference type="OMA" id="HEHRTSI"/>
<dbReference type="AlphaFoldDB" id="A0A1E4S2W6"/>
<keyword evidence="3" id="KW-1185">Reference proteome</keyword>
<feature type="compositionally biased region" description="Acidic residues" evidence="1">
    <location>
        <begin position="171"/>
        <end position="185"/>
    </location>
</feature>
<evidence type="ECO:0000313" key="3">
    <source>
        <dbReference type="Proteomes" id="UP000094389"/>
    </source>
</evidence>
<evidence type="ECO:0000313" key="2">
    <source>
        <dbReference type="EMBL" id="ODV73877.1"/>
    </source>
</evidence>